<reference evidence="7 8" key="1">
    <citation type="journal article" date="2011" name="J. Bacteriol.">
        <title>Genome sequence of Salinisphaera shabanensis, a gammaproteobacterium from the harsh, variable environment of the brine-seawater interface of the Shaban Deep in the Red Sea.</title>
        <authorList>
            <person name="Antunes A."/>
            <person name="Alam I."/>
            <person name="Bajic V.B."/>
            <person name="Stingl U."/>
        </authorList>
    </citation>
    <scope>NUCLEOTIDE SEQUENCE [LARGE SCALE GENOMIC DNA]</scope>
    <source>
        <strain evidence="7 8">E1L3A</strain>
    </source>
</reference>
<evidence type="ECO:0000313" key="7">
    <source>
        <dbReference type="EMBL" id="ERJ20723.1"/>
    </source>
</evidence>
<proteinExistence type="predicted"/>
<keyword evidence="8" id="KW-1185">Reference proteome</keyword>
<accession>U2G3M4</accession>
<dbReference type="GO" id="GO:0005886">
    <property type="term" value="C:plasma membrane"/>
    <property type="evidence" value="ECO:0007669"/>
    <property type="project" value="UniProtKB-SubCell"/>
</dbReference>
<comment type="subcellular location">
    <subcellularLocation>
        <location evidence="1">Cell membrane</location>
        <topology evidence="1">Multi-pass membrane protein</topology>
    </subcellularLocation>
</comment>
<dbReference type="Proteomes" id="UP000006242">
    <property type="component" value="Unassembled WGS sequence"/>
</dbReference>
<dbReference type="EMBL" id="AFNV02000001">
    <property type="protein sequence ID" value="ERJ20723.1"/>
    <property type="molecule type" value="Genomic_DNA"/>
</dbReference>
<feature type="transmembrane region" description="Helical" evidence="6">
    <location>
        <begin position="20"/>
        <end position="41"/>
    </location>
</feature>
<organism evidence="7 8">
    <name type="scientific">Salinisphaera shabanensis E1L3A</name>
    <dbReference type="NCBI Taxonomy" id="1033802"/>
    <lineage>
        <taxon>Bacteria</taxon>
        <taxon>Pseudomonadati</taxon>
        <taxon>Pseudomonadota</taxon>
        <taxon>Gammaproteobacteria</taxon>
        <taxon>Salinisphaerales</taxon>
        <taxon>Salinisphaeraceae</taxon>
        <taxon>Salinisphaera</taxon>
    </lineage>
</organism>
<comment type="caution">
    <text evidence="7">The sequence shown here is derived from an EMBL/GenBank/DDBJ whole genome shotgun (WGS) entry which is preliminary data.</text>
</comment>
<keyword evidence="5 6" id="KW-0472">Membrane</keyword>
<evidence type="ECO:0000256" key="5">
    <source>
        <dbReference type="ARBA" id="ARBA00023136"/>
    </source>
</evidence>
<dbReference type="RefSeq" id="WP_021031236.1">
    <property type="nucleotide sequence ID" value="NZ_AFNV02000001.1"/>
</dbReference>
<sequence>MPRRRRPRRDREGRQSARGWLLRGLGTNLLTPKVGLFYVSFLPQFIPANVNVIAFSTLLAAIHAGLTLPWFVLLISATRPFAGALGRPAVTRTLDGITGTVLIGFGLRLALLPHAR</sequence>
<name>U2G3M4_9GAMM</name>
<evidence type="ECO:0000313" key="8">
    <source>
        <dbReference type="Proteomes" id="UP000006242"/>
    </source>
</evidence>
<keyword evidence="4 6" id="KW-1133">Transmembrane helix</keyword>
<evidence type="ECO:0000256" key="6">
    <source>
        <dbReference type="SAM" id="Phobius"/>
    </source>
</evidence>
<dbReference type="AlphaFoldDB" id="U2G3M4"/>
<dbReference type="InterPro" id="IPR001123">
    <property type="entry name" value="LeuE-type"/>
</dbReference>
<dbReference type="GO" id="GO:0015171">
    <property type="term" value="F:amino acid transmembrane transporter activity"/>
    <property type="evidence" value="ECO:0007669"/>
    <property type="project" value="TreeGrafter"/>
</dbReference>
<evidence type="ECO:0000256" key="3">
    <source>
        <dbReference type="ARBA" id="ARBA00022692"/>
    </source>
</evidence>
<evidence type="ECO:0000256" key="2">
    <source>
        <dbReference type="ARBA" id="ARBA00022475"/>
    </source>
</evidence>
<keyword evidence="2" id="KW-1003">Cell membrane</keyword>
<feature type="transmembrane region" description="Helical" evidence="6">
    <location>
        <begin position="53"/>
        <end position="77"/>
    </location>
</feature>
<gene>
    <name evidence="7" type="ORF">SSPSH_000065</name>
</gene>
<dbReference type="STRING" id="1033802.SSPSH_000065"/>
<dbReference type="Pfam" id="PF01810">
    <property type="entry name" value="LysE"/>
    <property type="match status" value="1"/>
</dbReference>
<keyword evidence="3 6" id="KW-0812">Transmembrane</keyword>
<dbReference type="eggNOG" id="COG1280">
    <property type="taxonomic scope" value="Bacteria"/>
</dbReference>
<dbReference type="PANTHER" id="PTHR30086">
    <property type="entry name" value="ARGININE EXPORTER PROTEIN ARGO"/>
    <property type="match status" value="1"/>
</dbReference>
<protein>
    <submittedName>
        <fullName evidence="7">Lysine exporter protein</fullName>
    </submittedName>
</protein>
<dbReference type="PANTHER" id="PTHR30086:SF20">
    <property type="entry name" value="ARGININE EXPORTER PROTEIN ARGO-RELATED"/>
    <property type="match status" value="1"/>
</dbReference>
<evidence type="ECO:0000256" key="1">
    <source>
        <dbReference type="ARBA" id="ARBA00004651"/>
    </source>
</evidence>
<reference evidence="7 8" key="2">
    <citation type="journal article" date="2013" name="PLoS ONE">
        <title>INDIGO - INtegrated Data Warehouse of MIcrobial GenOmes with Examples from the Red Sea Extremophiles.</title>
        <authorList>
            <person name="Alam I."/>
            <person name="Antunes A."/>
            <person name="Kamau A.A."/>
            <person name="Ba Alawi W."/>
            <person name="Kalkatawi M."/>
            <person name="Stingl U."/>
            <person name="Bajic V.B."/>
        </authorList>
    </citation>
    <scope>NUCLEOTIDE SEQUENCE [LARGE SCALE GENOMIC DNA]</scope>
    <source>
        <strain evidence="7 8">E1L3A</strain>
    </source>
</reference>
<evidence type="ECO:0000256" key="4">
    <source>
        <dbReference type="ARBA" id="ARBA00022989"/>
    </source>
</evidence>
<dbReference type="OrthoDB" id="9804822at2"/>